<accession>A0ABV8D8L7</accession>
<keyword evidence="4" id="KW-1185">Reference proteome</keyword>
<reference evidence="4" key="1">
    <citation type="journal article" date="2019" name="Int. J. Syst. Evol. Microbiol.">
        <title>The Global Catalogue of Microorganisms (GCM) 10K type strain sequencing project: providing services to taxonomists for standard genome sequencing and annotation.</title>
        <authorList>
            <consortium name="The Broad Institute Genomics Platform"/>
            <consortium name="The Broad Institute Genome Sequencing Center for Infectious Disease"/>
            <person name="Wu L."/>
            <person name="Ma J."/>
        </authorList>
    </citation>
    <scope>NUCLEOTIDE SEQUENCE [LARGE SCALE GENOMIC DNA]</scope>
    <source>
        <strain evidence="4">CCUG 2113</strain>
    </source>
</reference>
<dbReference type="PIRSF" id="PIRSF018266">
    <property type="entry name" value="FecR"/>
    <property type="match status" value="1"/>
</dbReference>
<name>A0ABV8D8L7_9BURK</name>
<organism evidence="3 4">
    <name type="scientific">Acidovorax facilis</name>
    <dbReference type="NCBI Taxonomy" id="12917"/>
    <lineage>
        <taxon>Bacteria</taxon>
        <taxon>Pseudomonadati</taxon>
        <taxon>Pseudomonadota</taxon>
        <taxon>Betaproteobacteria</taxon>
        <taxon>Burkholderiales</taxon>
        <taxon>Comamonadaceae</taxon>
        <taxon>Acidovorax</taxon>
    </lineage>
</organism>
<dbReference type="Proteomes" id="UP001595693">
    <property type="component" value="Unassembled WGS sequence"/>
</dbReference>
<dbReference type="InterPro" id="IPR006860">
    <property type="entry name" value="FecR"/>
</dbReference>
<dbReference type="InterPro" id="IPR032623">
    <property type="entry name" value="FecR_N"/>
</dbReference>
<dbReference type="RefSeq" id="WP_202907152.1">
    <property type="nucleotide sequence ID" value="NZ_JAMXAX010000003.1"/>
</dbReference>
<evidence type="ECO:0000313" key="4">
    <source>
        <dbReference type="Proteomes" id="UP001595693"/>
    </source>
</evidence>
<evidence type="ECO:0000313" key="3">
    <source>
        <dbReference type="EMBL" id="MFC3934893.1"/>
    </source>
</evidence>
<dbReference type="PANTHER" id="PTHR30273">
    <property type="entry name" value="PERIPLASMIC SIGNAL SENSOR AND SIGMA FACTOR ACTIVATOR FECR-RELATED"/>
    <property type="match status" value="1"/>
</dbReference>
<dbReference type="Pfam" id="PF16220">
    <property type="entry name" value="DUF4880"/>
    <property type="match status" value="1"/>
</dbReference>
<dbReference type="InterPro" id="IPR012373">
    <property type="entry name" value="Ferrdict_sens_TM"/>
</dbReference>
<feature type="domain" description="FecR N-terminal" evidence="2">
    <location>
        <begin position="25"/>
        <end position="67"/>
    </location>
</feature>
<dbReference type="Gene3D" id="2.60.120.1440">
    <property type="match status" value="1"/>
</dbReference>
<proteinExistence type="predicted"/>
<dbReference type="PANTHER" id="PTHR30273:SF2">
    <property type="entry name" value="PROTEIN FECR"/>
    <property type="match status" value="1"/>
</dbReference>
<protein>
    <submittedName>
        <fullName evidence="3">FecR domain-containing protein</fullName>
    </submittedName>
</protein>
<dbReference type="EMBL" id="JBHSAJ010000026">
    <property type="protein sequence ID" value="MFC3934893.1"/>
    <property type="molecule type" value="Genomic_DNA"/>
</dbReference>
<gene>
    <name evidence="3" type="ORF">ACFOW3_09665</name>
</gene>
<dbReference type="Pfam" id="PF04773">
    <property type="entry name" value="FecR"/>
    <property type="match status" value="1"/>
</dbReference>
<sequence>MTTAPPSPGASTSGLDAAPSAELLQAAARWFVLLASGEATEADQQRWQAWRAADLRHEAAWQRAQAVTAPFAQIPHTHAGVSVAALEKQQGRRAARRQALKSLGGLAGLFCAGWFGWQGWRSSDASADALTAVGEQRDLLLPDGSQLRLDTDTAIDVAFSASERLIRLRRGRVLITTARPRGEGDGGQPPPPFWVETAEGRVQALGTRFAVRQDAGSTHVAVMEARVAIHAGALGGFGFAPTAKATPATHATDGAPILAAGEAARFNRLGLFGRSAARSADSAWARGMLVADDLPLADFVAELARYRTSPLLCDPAVRALRISGTYPLTDTDKALAALARALPVRVALARGNDPAGGLAIRPR</sequence>
<comment type="caution">
    <text evidence="3">The sequence shown here is derived from an EMBL/GenBank/DDBJ whole genome shotgun (WGS) entry which is preliminary data.</text>
</comment>
<feature type="domain" description="FecR protein" evidence="1">
    <location>
        <begin position="130"/>
        <end position="227"/>
    </location>
</feature>
<evidence type="ECO:0000259" key="2">
    <source>
        <dbReference type="Pfam" id="PF16220"/>
    </source>
</evidence>
<evidence type="ECO:0000259" key="1">
    <source>
        <dbReference type="Pfam" id="PF04773"/>
    </source>
</evidence>